<dbReference type="Proteomes" id="UP001225933">
    <property type="component" value="Unassembled WGS sequence"/>
</dbReference>
<dbReference type="Gene3D" id="3.40.50.12780">
    <property type="entry name" value="N-terminal domain of ligase-like"/>
    <property type="match status" value="1"/>
</dbReference>
<sequence length="202" mass="23113">SHFKEVLHQFVFSSEIPLKSLDYISSEEKAILESFNSTEVNYPSDETIISLFEKQVLITPDHIAVVYEDISLTYFELNARSNQLAHYLREKYSINGDDLICIELPRSDKMIEGILGILKSGGAYVPIDVDYPQDRKDYILADTNSKVTIDESFLLDFELVRNYYSTENVDIFIRPDHLAYIIYTSGTTGNPKGVMIEHKNVV</sequence>
<accession>A0AAJ1VPL7</accession>
<dbReference type="InterPro" id="IPR000873">
    <property type="entry name" value="AMP-dep_synth/lig_dom"/>
</dbReference>
<dbReference type="GO" id="GO:0044550">
    <property type="term" value="P:secondary metabolite biosynthetic process"/>
    <property type="evidence" value="ECO:0007669"/>
    <property type="project" value="TreeGrafter"/>
</dbReference>
<dbReference type="Pfam" id="PF00501">
    <property type="entry name" value="AMP-binding"/>
    <property type="match status" value="1"/>
</dbReference>
<protein>
    <submittedName>
        <fullName evidence="2">AMP-binding protein</fullName>
    </submittedName>
</protein>
<feature type="non-terminal residue" evidence="2">
    <location>
        <position position="1"/>
    </location>
</feature>
<proteinExistence type="predicted"/>
<dbReference type="SUPFAM" id="SSF56801">
    <property type="entry name" value="Acetyl-CoA synthetase-like"/>
    <property type="match status" value="1"/>
</dbReference>
<comment type="caution">
    <text evidence="2">The sequence shown here is derived from an EMBL/GenBank/DDBJ whole genome shotgun (WGS) entry which is preliminary data.</text>
</comment>
<dbReference type="EMBL" id="JAUHGV010000075">
    <property type="protein sequence ID" value="MDN4015154.1"/>
    <property type="molecule type" value="Genomic_DNA"/>
</dbReference>
<dbReference type="InterPro" id="IPR020845">
    <property type="entry name" value="AMP-binding_CS"/>
</dbReference>
<dbReference type="PANTHER" id="PTHR45527">
    <property type="entry name" value="NONRIBOSOMAL PEPTIDE SYNTHETASE"/>
    <property type="match status" value="1"/>
</dbReference>
<dbReference type="PRINTS" id="PR00154">
    <property type="entry name" value="AMPBINDING"/>
</dbReference>
<name>A0AAJ1VPL7_9FLAO</name>
<feature type="non-terminal residue" evidence="2">
    <location>
        <position position="202"/>
    </location>
</feature>
<evidence type="ECO:0000259" key="1">
    <source>
        <dbReference type="Pfam" id="PF00501"/>
    </source>
</evidence>
<dbReference type="AlphaFoldDB" id="A0AAJ1VPL7"/>
<reference evidence="2" key="1">
    <citation type="submission" date="2023-06" db="EMBL/GenBank/DDBJ databases">
        <title>Two Chryseobacterium gambrini strains from China.</title>
        <authorList>
            <person name="Zeng J."/>
            <person name="Wu Y."/>
        </authorList>
    </citation>
    <scope>NUCLEOTIDE SEQUENCE</scope>
    <source>
        <strain evidence="2">SQ219</strain>
    </source>
</reference>
<dbReference type="GO" id="GO:0005829">
    <property type="term" value="C:cytosol"/>
    <property type="evidence" value="ECO:0007669"/>
    <property type="project" value="TreeGrafter"/>
</dbReference>
<evidence type="ECO:0000313" key="2">
    <source>
        <dbReference type="EMBL" id="MDN4015154.1"/>
    </source>
</evidence>
<evidence type="ECO:0000313" key="3">
    <source>
        <dbReference type="Proteomes" id="UP001225933"/>
    </source>
</evidence>
<dbReference type="InterPro" id="IPR020459">
    <property type="entry name" value="AMP-binding"/>
</dbReference>
<dbReference type="GO" id="GO:0043041">
    <property type="term" value="P:amino acid activation for nonribosomal peptide biosynthetic process"/>
    <property type="evidence" value="ECO:0007669"/>
    <property type="project" value="TreeGrafter"/>
</dbReference>
<dbReference type="GO" id="GO:0031177">
    <property type="term" value="F:phosphopantetheine binding"/>
    <property type="evidence" value="ECO:0007669"/>
    <property type="project" value="TreeGrafter"/>
</dbReference>
<organism evidence="2 3">
    <name type="scientific">Chryseobacterium gambrini</name>
    <dbReference type="NCBI Taxonomy" id="373672"/>
    <lineage>
        <taxon>Bacteria</taxon>
        <taxon>Pseudomonadati</taxon>
        <taxon>Bacteroidota</taxon>
        <taxon>Flavobacteriia</taxon>
        <taxon>Flavobacteriales</taxon>
        <taxon>Weeksellaceae</taxon>
        <taxon>Chryseobacterium group</taxon>
        <taxon>Chryseobacterium</taxon>
    </lineage>
</organism>
<dbReference type="RefSeq" id="WP_290266684.1">
    <property type="nucleotide sequence ID" value="NZ_JAUHGV010000075.1"/>
</dbReference>
<dbReference type="InterPro" id="IPR042099">
    <property type="entry name" value="ANL_N_sf"/>
</dbReference>
<dbReference type="FunFam" id="3.40.50.980:FF:000001">
    <property type="entry name" value="Non-ribosomal peptide synthetase"/>
    <property type="match status" value="1"/>
</dbReference>
<dbReference type="PANTHER" id="PTHR45527:SF1">
    <property type="entry name" value="FATTY ACID SYNTHASE"/>
    <property type="match status" value="1"/>
</dbReference>
<gene>
    <name evidence="2" type="ORF">QX233_22145</name>
</gene>
<dbReference type="PROSITE" id="PS00455">
    <property type="entry name" value="AMP_BINDING"/>
    <property type="match status" value="1"/>
</dbReference>
<feature type="domain" description="AMP-dependent synthetase/ligase" evidence="1">
    <location>
        <begin position="52"/>
        <end position="202"/>
    </location>
</feature>